<dbReference type="GO" id="GO:0071944">
    <property type="term" value="C:cell periphery"/>
    <property type="evidence" value="ECO:0007669"/>
    <property type="project" value="UniProtKB-ARBA"/>
</dbReference>
<dbReference type="InterPro" id="IPR003598">
    <property type="entry name" value="Ig_sub2"/>
</dbReference>
<organism evidence="8 9">
    <name type="scientific">Pseudolycoriella hygida</name>
    <dbReference type="NCBI Taxonomy" id="35572"/>
    <lineage>
        <taxon>Eukaryota</taxon>
        <taxon>Metazoa</taxon>
        <taxon>Ecdysozoa</taxon>
        <taxon>Arthropoda</taxon>
        <taxon>Hexapoda</taxon>
        <taxon>Insecta</taxon>
        <taxon>Pterygota</taxon>
        <taxon>Neoptera</taxon>
        <taxon>Endopterygota</taxon>
        <taxon>Diptera</taxon>
        <taxon>Nematocera</taxon>
        <taxon>Sciaroidea</taxon>
        <taxon>Sciaridae</taxon>
        <taxon>Pseudolycoriella</taxon>
    </lineage>
</organism>
<evidence type="ECO:0000256" key="1">
    <source>
        <dbReference type="ARBA" id="ARBA00022614"/>
    </source>
</evidence>
<proteinExistence type="predicted"/>
<keyword evidence="2" id="KW-0732">Signal</keyword>
<keyword evidence="6" id="KW-1133">Transmembrane helix</keyword>
<keyword evidence="3" id="KW-0677">Repeat</keyword>
<keyword evidence="9" id="KW-1185">Reference proteome</keyword>
<gene>
    <name evidence="8" type="primary">LRRC24</name>
    <name evidence="8" type="ORF">Bhyg_12910</name>
</gene>
<dbReference type="SMART" id="SM00408">
    <property type="entry name" value="IGc2"/>
    <property type="match status" value="1"/>
</dbReference>
<evidence type="ECO:0000256" key="5">
    <source>
        <dbReference type="ARBA" id="ARBA00023180"/>
    </source>
</evidence>
<dbReference type="InterPro" id="IPR013783">
    <property type="entry name" value="Ig-like_fold"/>
</dbReference>
<dbReference type="InterPro" id="IPR000483">
    <property type="entry name" value="Cys-rich_flank_reg_C"/>
</dbReference>
<dbReference type="InterPro" id="IPR032675">
    <property type="entry name" value="LRR_dom_sf"/>
</dbReference>
<dbReference type="PANTHER" id="PTHR45842:SF12">
    <property type="entry name" value="KEKKON 5, ISOFORM A"/>
    <property type="match status" value="1"/>
</dbReference>
<evidence type="ECO:0000256" key="2">
    <source>
        <dbReference type="ARBA" id="ARBA00022729"/>
    </source>
</evidence>
<comment type="caution">
    <text evidence="8">The sequence shown here is derived from an EMBL/GenBank/DDBJ whole genome shotgun (WGS) entry which is preliminary data.</text>
</comment>
<feature type="domain" description="Ig-like" evidence="7">
    <location>
        <begin position="244"/>
        <end position="345"/>
    </location>
</feature>
<dbReference type="OrthoDB" id="5954366at2759"/>
<dbReference type="Pfam" id="PF13855">
    <property type="entry name" value="LRR_8"/>
    <property type="match status" value="1"/>
</dbReference>
<dbReference type="Proteomes" id="UP001151699">
    <property type="component" value="Chromosome X"/>
</dbReference>
<evidence type="ECO:0000256" key="3">
    <source>
        <dbReference type="ARBA" id="ARBA00022737"/>
    </source>
</evidence>
<keyword evidence="6" id="KW-0812">Transmembrane</keyword>
<evidence type="ECO:0000259" key="7">
    <source>
        <dbReference type="PROSITE" id="PS50835"/>
    </source>
</evidence>
<dbReference type="InterPro" id="IPR036179">
    <property type="entry name" value="Ig-like_dom_sf"/>
</dbReference>
<keyword evidence="5" id="KW-0325">Glycoprotein</keyword>
<evidence type="ECO:0000256" key="6">
    <source>
        <dbReference type="SAM" id="Phobius"/>
    </source>
</evidence>
<dbReference type="PANTHER" id="PTHR45842">
    <property type="entry name" value="SYNAPTIC ADHESION-LIKE MOLECULE SALM"/>
    <property type="match status" value="1"/>
</dbReference>
<keyword evidence="1" id="KW-0433">Leucine-rich repeat</keyword>
<feature type="transmembrane region" description="Helical" evidence="6">
    <location>
        <begin position="360"/>
        <end position="385"/>
    </location>
</feature>
<keyword evidence="4" id="KW-1015">Disulfide bond</keyword>
<protein>
    <submittedName>
        <fullName evidence="8">Leucine-rich repeat-containing protein 24</fullName>
    </submittedName>
</protein>
<evidence type="ECO:0000313" key="9">
    <source>
        <dbReference type="Proteomes" id="UP001151699"/>
    </source>
</evidence>
<dbReference type="EMBL" id="WJQU01000003">
    <property type="protein sequence ID" value="KAJ6640161.1"/>
    <property type="molecule type" value="Genomic_DNA"/>
</dbReference>
<dbReference type="Gene3D" id="2.60.40.10">
    <property type="entry name" value="Immunoglobulins"/>
    <property type="match status" value="1"/>
</dbReference>
<evidence type="ECO:0000313" key="8">
    <source>
        <dbReference type="EMBL" id="KAJ6640161.1"/>
    </source>
</evidence>
<dbReference type="Gene3D" id="3.80.10.10">
    <property type="entry name" value="Ribonuclease Inhibitor"/>
    <property type="match status" value="2"/>
</dbReference>
<dbReference type="InterPro" id="IPR003599">
    <property type="entry name" value="Ig_sub"/>
</dbReference>
<feature type="non-terminal residue" evidence="8">
    <location>
        <position position="1"/>
    </location>
</feature>
<evidence type="ECO:0000256" key="4">
    <source>
        <dbReference type="ARBA" id="ARBA00023157"/>
    </source>
</evidence>
<reference evidence="8" key="1">
    <citation type="submission" date="2022-07" db="EMBL/GenBank/DDBJ databases">
        <authorList>
            <person name="Trinca V."/>
            <person name="Uliana J.V.C."/>
            <person name="Torres T.T."/>
            <person name="Ward R.J."/>
            <person name="Monesi N."/>
        </authorList>
    </citation>
    <scope>NUCLEOTIDE SEQUENCE</scope>
    <source>
        <strain evidence="8">HSMRA1968</strain>
        <tissue evidence="8">Whole embryos</tissue>
    </source>
</reference>
<dbReference type="SMART" id="SM00409">
    <property type="entry name" value="IG"/>
    <property type="match status" value="1"/>
</dbReference>
<dbReference type="AlphaFoldDB" id="A0A9Q0MY65"/>
<dbReference type="InterPro" id="IPR003591">
    <property type="entry name" value="Leu-rich_rpt_typical-subtyp"/>
</dbReference>
<sequence length="622" mass="70620">RTDWLVTCGPCKCKWNSGKKTADCKNASISRVPMDLSPEIQVLDMSSNIVPELYNNEFVTSDLRNLHKLFIRNCTLKVLGRDSLKGLEILIELDLSYNLIRTLQRGTFVNLTKLRALMLNNNKLEKLDDGLFRNLKFLHKIELKDNLLVKIEPKAFTNLPVLSQIYLDGNRFTTMNRKIFDDLDKLTSLSLKLNPWNCSCELKSFRDFTLQQNLYTLPTDCYHPINLRGTLWVDVSTDAFACKPEILSPLPDGTTINSSKENVTLSCRVHSSPNTFITWSFNRHSFSNYPKRIFIKNNSESNQRDSMELLTSDLTIVGVKKSDEGTYSCIAENAAGRADVDIVLTVQRNPNESLFLSNNILFIVCLLVVGLFVVSFIGLLITCCYCRKFKKLAKQDLENKKQFETIKLNSFNNGALMANGTTDFEIQKQQHQHNNQQHQPLQQSSNDFIHAEKSEIIGNDTHEIKCVLLGDKFASDAVSFEKPRDHTTGVVLSPSHQKGTYEQHDARFPPDLLPYGQQKIAHANTTTVLENGEYITAYQEPQFFKDNTTNSLQNCSQDLRIYEDCSSGCSVSNRIVRQSIPSSSTQRHTTDTLPCKPRQSIVRASPSFSFLSASYQQQNNFL</sequence>
<dbReference type="SMART" id="SM00369">
    <property type="entry name" value="LRR_TYP"/>
    <property type="match status" value="5"/>
</dbReference>
<dbReference type="InterPro" id="IPR007110">
    <property type="entry name" value="Ig-like_dom"/>
</dbReference>
<dbReference type="InterPro" id="IPR050467">
    <property type="entry name" value="LRFN"/>
</dbReference>
<dbReference type="PROSITE" id="PS50835">
    <property type="entry name" value="IG_LIKE"/>
    <property type="match status" value="1"/>
</dbReference>
<dbReference type="FunFam" id="3.80.10.10:FF:000082">
    <property type="entry name" value="Leucine-rich repeat-containing 24"/>
    <property type="match status" value="1"/>
</dbReference>
<dbReference type="SMART" id="SM00082">
    <property type="entry name" value="LRRCT"/>
    <property type="match status" value="1"/>
</dbReference>
<dbReference type="SUPFAM" id="SSF52058">
    <property type="entry name" value="L domain-like"/>
    <property type="match status" value="1"/>
</dbReference>
<dbReference type="InterPro" id="IPR001611">
    <property type="entry name" value="Leu-rich_rpt"/>
</dbReference>
<dbReference type="Pfam" id="PF13927">
    <property type="entry name" value="Ig_3"/>
    <property type="match status" value="1"/>
</dbReference>
<accession>A0A9Q0MY65</accession>
<name>A0A9Q0MY65_9DIPT</name>
<dbReference type="SUPFAM" id="SSF48726">
    <property type="entry name" value="Immunoglobulin"/>
    <property type="match status" value="1"/>
</dbReference>
<keyword evidence="6" id="KW-0472">Membrane</keyword>